<dbReference type="InterPro" id="IPR003660">
    <property type="entry name" value="HAMP_dom"/>
</dbReference>
<dbReference type="InterPro" id="IPR004358">
    <property type="entry name" value="Sig_transdc_His_kin-like_C"/>
</dbReference>
<dbReference type="InterPro" id="IPR003661">
    <property type="entry name" value="HisK_dim/P_dom"/>
</dbReference>
<comment type="catalytic activity">
    <reaction evidence="1">
        <text>ATP + protein L-histidine = ADP + protein N-phospho-L-histidine.</text>
        <dbReference type="EC" id="2.7.13.3"/>
    </reaction>
</comment>
<dbReference type="InterPro" id="IPR003594">
    <property type="entry name" value="HATPase_dom"/>
</dbReference>
<proteinExistence type="predicted"/>
<dbReference type="Proteomes" id="UP001168552">
    <property type="component" value="Unassembled WGS sequence"/>
</dbReference>
<dbReference type="InterPro" id="IPR050351">
    <property type="entry name" value="BphY/WalK/GraS-like"/>
</dbReference>
<dbReference type="SUPFAM" id="SSF158472">
    <property type="entry name" value="HAMP domain-like"/>
    <property type="match status" value="1"/>
</dbReference>
<evidence type="ECO:0000256" key="2">
    <source>
        <dbReference type="ARBA" id="ARBA00004141"/>
    </source>
</evidence>
<evidence type="ECO:0000256" key="12">
    <source>
        <dbReference type="ARBA" id="ARBA00023136"/>
    </source>
</evidence>
<dbReference type="SMART" id="SM00387">
    <property type="entry name" value="HATPase_c"/>
    <property type="match status" value="1"/>
</dbReference>
<dbReference type="PRINTS" id="PR00344">
    <property type="entry name" value="BCTRLSENSOR"/>
</dbReference>
<keyword evidence="8" id="KW-0418">Kinase</keyword>
<dbReference type="InterPro" id="IPR036890">
    <property type="entry name" value="HATPase_C_sf"/>
</dbReference>
<dbReference type="Gene3D" id="1.10.287.130">
    <property type="match status" value="1"/>
</dbReference>
<dbReference type="SMART" id="SM00388">
    <property type="entry name" value="HisKA"/>
    <property type="match status" value="1"/>
</dbReference>
<comment type="caution">
    <text evidence="17">The sequence shown here is derived from an EMBL/GenBank/DDBJ whole genome shotgun (WGS) entry which is preliminary data.</text>
</comment>
<dbReference type="EC" id="2.7.13.3" evidence="3"/>
<evidence type="ECO:0000259" key="14">
    <source>
        <dbReference type="PROSITE" id="PS50109"/>
    </source>
</evidence>
<feature type="domain" description="PAS" evidence="15">
    <location>
        <begin position="261"/>
        <end position="311"/>
    </location>
</feature>
<evidence type="ECO:0000256" key="10">
    <source>
        <dbReference type="ARBA" id="ARBA00022989"/>
    </source>
</evidence>
<evidence type="ECO:0000256" key="7">
    <source>
        <dbReference type="ARBA" id="ARBA00022741"/>
    </source>
</evidence>
<dbReference type="CDD" id="cd06225">
    <property type="entry name" value="HAMP"/>
    <property type="match status" value="1"/>
</dbReference>
<evidence type="ECO:0000256" key="8">
    <source>
        <dbReference type="ARBA" id="ARBA00022777"/>
    </source>
</evidence>
<dbReference type="Gene3D" id="3.30.565.10">
    <property type="entry name" value="Histidine kinase-like ATPase, C-terminal domain"/>
    <property type="match status" value="1"/>
</dbReference>
<dbReference type="PROSITE" id="PS50112">
    <property type="entry name" value="PAS"/>
    <property type="match status" value="1"/>
</dbReference>
<dbReference type="RefSeq" id="WP_320003621.1">
    <property type="nucleotide sequence ID" value="NZ_JAUHJS010000003.1"/>
</dbReference>
<dbReference type="Gene3D" id="3.30.450.20">
    <property type="entry name" value="PAS domain"/>
    <property type="match status" value="1"/>
</dbReference>
<dbReference type="PROSITE" id="PS50109">
    <property type="entry name" value="HIS_KIN"/>
    <property type="match status" value="1"/>
</dbReference>
<keyword evidence="11" id="KW-0902">Two-component regulatory system</keyword>
<name>A0ABT8F3R0_9BACT</name>
<dbReference type="CDD" id="cd00075">
    <property type="entry name" value="HATPase"/>
    <property type="match status" value="1"/>
</dbReference>
<dbReference type="Pfam" id="PF02518">
    <property type="entry name" value="HATPase_c"/>
    <property type="match status" value="1"/>
</dbReference>
<dbReference type="InterPro" id="IPR036097">
    <property type="entry name" value="HisK_dim/P_sf"/>
</dbReference>
<dbReference type="SMART" id="SM00091">
    <property type="entry name" value="PAS"/>
    <property type="match status" value="1"/>
</dbReference>
<evidence type="ECO:0000259" key="15">
    <source>
        <dbReference type="PROSITE" id="PS50112"/>
    </source>
</evidence>
<evidence type="ECO:0000313" key="17">
    <source>
        <dbReference type="EMBL" id="MDN4165091.1"/>
    </source>
</evidence>
<evidence type="ECO:0000256" key="9">
    <source>
        <dbReference type="ARBA" id="ARBA00022840"/>
    </source>
</evidence>
<dbReference type="SUPFAM" id="SSF55785">
    <property type="entry name" value="PYP-like sensor domain (PAS domain)"/>
    <property type="match status" value="1"/>
</dbReference>
<keyword evidence="7" id="KW-0547">Nucleotide-binding</keyword>
<keyword evidence="10 13" id="KW-1133">Transmembrane helix</keyword>
<dbReference type="NCBIfam" id="TIGR00229">
    <property type="entry name" value="sensory_box"/>
    <property type="match status" value="1"/>
</dbReference>
<dbReference type="Pfam" id="PF13188">
    <property type="entry name" value="PAS_8"/>
    <property type="match status" value="1"/>
</dbReference>
<reference evidence="17" key="1">
    <citation type="submission" date="2023-06" db="EMBL/GenBank/DDBJ databases">
        <title>Cytophagales bacterium Strain LB-30, isolated from soil.</title>
        <authorList>
            <person name="Liu B."/>
        </authorList>
    </citation>
    <scope>NUCLEOTIDE SEQUENCE</scope>
    <source>
        <strain evidence="17">LB-30</strain>
    </source>
</reference>
<feature type="domain" description="Histidine kinase" evidence="14">
    <location>
        <begin position="399"/>
        <end position="620"/>
    </location>
</feature>
<comment type="subcellular location">
    <subcellularLocation>
        <location evidence="2">Membrane</location>
        <topology evidence="2">Multi-pass membrane protein</topology>
    </subcellularLocation>
</comment>
<accession>A0ABT8F3R0</accession>
<evidence type="ECO:0000256" key="1">
    <source>
        <dbReference type="ARBA" id="ARBA00000085"/>
    </source>
</evidence>
<keyword evidence="12 13" id="KW-0472">Membrane</keyword>
<evidence type="ECO:0000256" key="6">
    <source>
        <dbReference type="ARBA" id="ARBA00022692"/>
    </source>
</evidence>
<evidence type="ECO:0000256" key="13">
    <source>
        <dbReference type="SAM" id="Phobius"/>
    </source>
</evidence>
<dbReference type="SUPFAM" id="SSF47384">
    <property type="entry name" value="Homodimeric domain of signal transducing histidine kinase"/>
    <property type="match status" value="1"/>
</dbReference>
<dbReference type="InterPro" id="IPR005467">
    <property type="entry name" value="His_kinase_dom"/>
</dbReference>
<evidence type="ECO:0000256" key="3">
    <source>
        <dbReference type="ARBA" id="ARBA00012438"/>
    </source>
</evidence>
<feature type="domain" description="HAMP" evidence="16">
    <location>
        <begin position="200"/>
        <end position="252"/>
    </location>
</feature>
<dbReference type="CDD" id="cd00130">
    <property type="entry name" value="PAS"/>
    <property type="match status" value="1"/>
</dbReference>
<dbReference type="SMART" id="SM00304">
    <property type="entry name" value="HAMP"/>
    <property type="match status" value="1"/>
</dbReference>
<keyword evidence="6 13" id="KW-0812">Transmembrane</keyword>
<keyword evidence="9 17" id="KW-0067">ATP-binding</keyword>
<dbReference type="PANTHER" id="PTHR42878:SF7">
    <property type="entry name" value="SENSOR HISTIDINE KINASE GLRK"/>
    <property type="match status" value="1"/>
</dbReference>
<evidence type="ECO:0000259" key="16">
    <source>
        <dbReference type="PROSITE" id="PS50885"/>
    </source>
</evidence>
<dbReference type="GO" id="GO:0005524">
    <property type="term" value="F:ATP binding"/>
    <property type="evidence" value="ECO:0007669"/>
    <property type="project" value="UniProtKB-KW"/>
</dbReference>
<dbReference type="Pfam" id="PF00512">
    <property type="entry name" value="HisKA"/>
    <property type="match status" value="1"/>
</dbReference>
<keyword evidence="4" id="KW-0597">Phosphoprotein</keyword>
<dbReference type="SUPFAM" id="SSF55874">
    <property type="entry name" value="ATPase domain of HSP90 chaperone/DNA topoisomerase II/histidine kinase"/>
    <property type="match status" value="1"/>
</dbReference>
<gene>
    <name evidence="17" type="ORF">QWY31_06235</name>
</gene>
<protein>
    <recommendedName>
        <fullName evidence="3">histidine kinase</fullName>
        <ecNumber evidence="3">2.7.13.3</ecNumber>
    </recommendedName>
</protein>
<dbReference type="CDD" id="cd00082">
    <property type="entry name" value="HisKA"/>
    <property type="match status" value="1"/>
</dbReference>
<evidence type="ECO:0000313" key="18">
    <source>
        <dbReference type="Proteomes" id="UP001168552"/>
    </source>
</evidence>
<keyword evidence="5" id="KW-0808">Transferase</keyword>
<dbReference type="Pfam" id="PF00672">
    <property type="entry name" value="HAMP"/>
    <property type="match status" value="1"/>
</dbReference>
<dbReference type="InterPro" id="IPR035965">
    <property type="entry name" value="PAS-like_dom_sf"/>
</dbReference>
<evidence type="ECO:0000256" key="4">
    <source>
        <dbReference type="ARBA" id="ARBA00022553"/>
    </source>
</evidence>
<sequence length="622" mass="70404">MKLKTQIVLGFLFILLLSLLLTGVYTYYLESIGKAANGVLTDNYRSIKSGEQMLVSLSKMDQMVARIALEQGYNDTILWDIIQKEEVLFEKYLAVAQETSLDSVELILVARIKDNWEKRKTETRRLTSIYQNKKIYFSEIQRFSDAIREACVALIDVNHALTQNKDNMVQQLYQEAKVYVYLLLVLVLVLAIYAIVAIPSRIVKPVQVITDKMNDIALGKYGEKLVGQSNNELGEMAMAFNLMSDKLQEYEASNLAEIQAQKSRIEYIVNHLSDGLILLDENRIITRVNPAAESILGMDDWDLVGKNIEELSGNFLISDIVNSLDLNQAERKKEAKEAPRNFIEVKKPSGKSEYYTKEILHLFTKNSQIEKRSLGYIVTLKNITSFKESEEAKSNFLAVVSHELKTPLSAMNMSLMLLQDERIGTLSDEQSQLANSMKKEVSRLMKMVSELLDFSKVESGNMELDTMLVLPDTIIDFALSPLEVVFREKNIHLYRTIGHLVSGIEVDPDKVSWVLANFFTNAIRYTEKDGNLWLEVLQDDNYLEFAVRDEGPGIAEADLNKVFNKFVQLDNLGKGRKNKGGLGLGLAISKEVVEAHGGEIGVSSELGKGCRFYFRLPIQKKK</sequence>
<evidence type="ECO:0000256" key="11">
    <source>
        <dbReference type="ARBA" id="ARBA00023012"/>
    </source>
</evidence>
<dbReference type="EMBL" id="JAUHJS010000003">
    <property type="protein sequence ID" value="MDN4165091.1"/>
    <property type="molecule type" value="Genomic_DNA"/>
</dbReference>
<keyword evidence="18" id="KW-1185">Reference proteome</keyword>
<feature type="transmembrane region" description="Helical" evidence="13">
    <location>
        <begin position="178"/>
        <end position="198"/>
    </location>
</feature>
<evidence type="ECO:0000256" key="5">
    <source>
        <dbReference type="ARBA" id="ARBA00022679"/>
    </source>
</evidence>
<dbReference type="PROSITE" id="PS50885">
    <property type="entry name" value="HAMP"/>
    <property type="match status" value="1"/>
</dbReference>
<organism evidence="17 18">
    <name type="scientific">Shiella aurantiaca</name>
    <dbReference type="NCBI Taxonomy" id="3058365"/>
    <lineage>
        <taxon>Bacteria</taxon>
        <taxon>Pseudomonadati</taxon>
        <taxon>Bacteroidota</taxon>
        <taxon>Cytophagia</taxon>
        <taxon>Cytophagales</taxon>
        <taxon>Shiellaceae</taxon>
        <taxon>Shiella</taxon>
    </lineage>
</organism>
<dbReference type="PANTHER" id="PTHR42878">
    <property type="entry name" value="TWO-COMPONENT HISTIDINE KINASE"/>
    <property type="match status" value="1"/>
</dbReference>
<dbReference type="InterPro" id="IPR000014">
    <property type="entry name" value="PAS"/>
</dbReference>
<dbReference type="Gene3D" id="6.10.340.10">
    <property type="match status" value="1"/>
</dbReference>